<feature type="transmembrane region" description="Helical" evidence="1">
    <location>
        <begin position="133"/>
        <end position="156"/>
    </location>
</feature>
<sequence length="159" mass="17731">MSKAVVLLGDLGSDHQGFPPTPVIAGSACCELDTIVMFAYIGYFSVFLGRIPLPIIVTIGFRYVALIEDRVATDSGGIATARMFWQGRVIGRFFRSSNVFAYLLLRSFRGSFFQQRASLLGDPDVRLPRLWQVWVMAPMIFLYLMVANVLIASAIIKMQ</sequence>
<dbReference type="PROSITE" id="PS51257">
    <property type="entry name" value="PROKAR_LIPOPROTEIN"/>
    <property type="match status" value="1"/>
</dbReference>
<evidence type="ECO:0000313" key="2">
    <source>
        <dbReference type="EMBL" id="MFC7293526.1"/>
    </source>
</evidence>
<gene>
    <name evidence="2" type="ORF">ACFQQA_02205</name>
</gene>
<keyword evidence="1" id="KW-0812">Transmembrane</keyword>
<evidence type="ECO:0008006" key="4">
    <source>
        <dbReference type="Google" id="ProtNLM"/>
    </source>
</evidence>
<protein>
    <recommendedName>
        <fullName evidence="4">RDD domain-containing protein</fullName>
    </recommendedName>
</protein>
<comment type="caution">
    <text evidence="2">The sequence shown here is derived from an EMBL/GenBank/DDBJ whole genome shotgun (WGS) entry which is preliminary data.</text>
</comment>
<feature type="transmembrane region" description="Helical" evidence="1">
    <location>
        <begin position="35"/>
        <end position="61"/>
    </location>
</feature>
<evidence type="ECO:0000256" key="1">
    <source>
        <dbReference type="SAM" id="Phobius"/>
    </source>
</evidence>
<dbReference type="RefSeq" id="WP_100686843.1">
    <property type="nucleotide sequence ID" value="NZ_JBHTBD010000001.1"/>
</dbReference>
<organism evidence="2 3">
    <name type="scientific">Marinobacter aromaticivorans</name>
    <dbReference type="NCBI Taxonomy" id="1494078"/>
    <lineage>
        <taxon>Bacteria</taxon>
        <taxon>Pseudomonadati</taxon>
        <taxon>Pseudomonadota</taxon>
        <taxon>Gammaproteobacteria</taxon>
        <taxon>Pseudomonadales</taxon>
        <taxon>Marinobacteraceae</taxon>
        <taxon>Marinobacter</taxon>
    </lineage>
</organism>
<name>A0ABW2IQQ9_9GAMM</name>
<evidence type="ECO:0000313" key="3">
    <source>
        <dbReference type="Proteomes" id="UP001596506"/>
    </source>
</evidence>
<dbReference type="Proteomes" id="UP001596506">
    <property type="component" value="Unassembled WGS sequence"/>
</dbReference>
<dbReference type="EMBL" id="JBHTBD010000001">
    <property type="protein sequence ID" value="MFC7293526.1"/>
    <property type="molecule type" value="Genomic_DNA"/>
</dbReference>
<reference evidence="3" key="1">
    <citation type="journal article" date="2019" name="Int. J. Syst. Evol. Microbiol.">
        <title>The Global Catalogue of Microorganisms (GCM) 10K type strain sequencing project: providing services to taxonomists for standard genome sequencing and annotation.</title>
        <authorList>
            <consortium name="The Broad Institute Genomics Platform"/>
            <consortium name="The Broad Institute Genome Sequencing Center for Infectious Disease"/>
            <person name="Wu L."/>
            <person name="Ma J."/>
        </authorList>
    </citation>
    <scope>NUCLEOTIDE SEQUENCE [LARGE SCALE GENOMIC DNA]</scope>
    <source>
        <strain evidence="3">CCUG 60559</strain>
    </source>
</reference>
<keyword evidence="1" id="KW-1133">Transmembrane helix</keyword>
<proteinExistence type="predicted"/>
<keyword evidence="1" id="KW-0472">Membrane</keyword>
<keyword evidence="3" id="KW-1185">Reference proteome</keyword>
<accession>A0ABW2IQQ9</accession>